<dbReference type="GO" id="GO:0017004">
    <property type="term" value="P:cytochrome complex assembly"/>
    <property type="evidence" value="ECO:0007669"/>
    <property type="project" value="UniProtKB-KW"/>
</dbReference>
<keyword evidence="6" id="KW-1133">Transmembrane helix</keyword>
<protein>
    <submittedName>
        <fullName evidence="9">Cytochrome c-type bioproteinis protein CcmH</fullName>
    </submittedName>
</protein>
<evidence type="ECO:0000256" key="6">
    <source>
        <dbReference type="SAM" id="Phobius"/>
    </source>
</evidence>
<dbReference type="InterPro" id="IPR051263">
    <property type="entry name" value="C-type_cytochrome_biogenesis"/>
</dbReference>
<evidence type="ECO:0000256" key="3">
    <source>
        <dbReference type="ARBA" id="ARBA00022748"/>
    </source>
</evidence>
<keyword evidence="3" id="KW-0201">Cytochrome c-type biogenesis</keyword>
<accession>A0A8S0XID9</accession>
<dbReference type="PROSITE" id="PS50005">
    <property type="entry name" value="TPR"/>
    <property type="match status" value="1"/>
</dbReference>
<dbReference type="PANTHER" id="PTHR47870:SF4">
    <property type="entry name" value="CYTOCHROME C-TYPE BIOGENESIS PROTEIN CYCH"/>
    <property type="match status" value="1"/>
</dbReference>
<dbReference type="InterPro" id="IPR056413">
    <property type="entry name" value="TPR_CcmH_CycH"/>
</dbReference>
<evidence type="ECO:0000256" key="4">
    <source>
        <dbReference type="ARBA" id="ARBA00022803"/>
    </source>
</evidence>
<feature type="transmembrane region" description="Helical" evidence="6">
    <location>
        <begin position="94"/>
        <end position="114"/>
    </location>
</feature>
<dbReference type="GO" id="GO:0030313">
    <property type="term" value="C:cell envelope"/>
    <property type="evidence" value="ECO:0007669"/>
    <property type="project" value="UniProtKB-SubCell"/>
</dbReference>
<evidence type="ECO:0000256" key="5">
    <source>
        <dbReference type="PROSITE-ProRule" id="PRU00339"/>
    </source>
</evidence>
<dbReference type="NCBIfam" id="TIGR03142">
    <property type="entry name" value="cytochro_ccmI"/>
    <property type="match status" value="1"/>
</dbReference>
<evidence type="ECO:0000259" key="7">
    <source>
        <dbReference type="Pfam" id="PF23892"/>
    </source>
</evidence>
<dbReference type="InterPro" id="IPR017560">
    <property type="entry name" value="Cyt_c_biogenesis_CcmI"/>
</dbReference>
<evidence type="ECO:0000313" key="9">
    <source>
        <dbReference type="EMBL" id="CAA9890626.1"/>
    </source>
</evidence>
<keyword evidence="10" id="KW-1185">Reference proteome</keyword>
<name>A0A8S0XID9_9GAMM</name>
<dbReference type="Pfam" id="PF23892">
    <property type="entry name" value="Ig_CycH"/>
    <property type="match status" value="1"/>
</dbReference>
<evidence type="ECO:0000259" key="8">
    <source>
        <dbReference type="Pfam" id="PF23914"/>
    </source>
</evidence>
<organism evidence="9 10">
    <name type="scientific">Candidatus Methylobacter favarea</name>
    <dbReference type="NCBI Taxonomy" id="2707345"/>
    <lineage>
        <taxon>Bacteria</taxon>
        <taxon>Pseudomonadati</taxon>
        <taxon>Pseudomonadota</taxon>
        <taxon>Gammaproteobacteria</taxon>
        <taxon>Methylococcales</taxon>
        <taxon>Methylococcaceae</taxon>
        <taxon>Methylobacter</taxon>
    </lineage>
</organism>
<dbReference type="RefSeq" id="WP_174625552.1">
    <property type="nucleotide sequence ID" value="NZ_CADCXN010000054.1"/>
</dbReference>
<dbReference type="Pfam" id="PF23914">
    <property type="entry name" value="TPR_CcmH_CycH"/>
    <property type="match status" value="1"/>
</dbReference>
<comment type="caution">
    <text evidence="9">The sequence shown here is derived from an EMBL/GenBank/DDBJ whole genome shotgun (WGS) entry which is preliminary data.</text>
</comment>
<dbReference type="GO" id="GO:0005886">
    <property type="term" value="C:plasma membrane"/>
    <property type="evidence" value="ECO:0007669"/>
    <property type="project" value="TreeGrafter"/>
</dbReference>
<proteinExistence type="predicted"/>
<dbReference type="Proteomes" id="UP000494216">
    <property type="component" value="Unassembled WGS sequence"/>
</dbReference>
<dbReference type="AlphaFoldDB" id="A0A8S0XID9"/>
<dbReference type="InterPro" id="IPR056412">
    <property type="entry name" value="Ig_CycH"/>
</dbReference>
<gene>
    <name evidence="9" type="ORF">METHB2_260005</name>
</gene>
<dbReference type="PANTHER" id="PTHR47870">
    <property type="entry name" value="CYTOCHROME C-TYPE BIOGENESIS PROTEIN CCMH"/>
    <property type="match status" value="1"/>
</dbReference>
<evidence type="ECO:0000256" key="1">
    <source>
        <dbReference type="ARBA" id="ARBA00004196"/>
    </source>
</evidence>
<keyword evidence="4 5" id="KW-0802">TPR repeat</keyword>
<dbReference type="SUPFAM" id="SSF48452">
    <property type="entry name" value="TPR-like"/>
    <property type="match status" value="1"/>
</dbReference>
<dbReference type="InterPro" id="IPR019734">
    <property type="entry name" value="TPR_rpt"/>
</dbReference>
<feature type="domain" description="Cytochrome c-type biogenesis protein H Ig-like" evidence="7">
    <location>
        <begin position="299"/>
        <end position="406"/>
    </location>
</feature>
<dbReference type="Gene3D" id="1.25.40.10">
    <property type="entry name" value="Tetratricopeptide repeat domain"/>
    <property type="match status" value="1"/>
</dbReference>
<evidence type="ECO:0000313" key="10">
    <source>
        <dbReference type="Proteomes" id="UP000494216"/>
    </source>
</evidence>
<dbReference type="EMBL" id="CADCXN010000054">
    <property type="protein sequence ID" value="CAA9890626.1"/>
    <property type="molecule type" value="Genomic_DNA"/>
</dbReference>
<keyword evidence="6" id="KW-0472">Membrane</keyword>
<reference evidence="9 10" key="1">
    <citation type="submission" date="2020-02" db="EMBL/GenBank/DDBJ databases">
        <authorList>
            <person name="Hogendoorn C."/>
        </authorList>
    </citation>
    <scope>NUCLEOTIDE SEQUENCE [LARGE SCALE GENOMIC DNA]</scope>
    <source>
        <strain evidence="9">METHB21</strain>
    </source>
</reference>
<sequence length="410" mass="44510">MNALFLILAGLLILIAFLIILPPLWRKHPVEVADLDQRNIIIARQRLDELKDQLKAGALTQAQYNGQLAELEQALSDDLDITSHVTVSQSQGRWVVYLIVLAVPLVTGSLYFTLGNYQAVSHSAEMAAGNSAAPGPEEIIKMVSGLAERLKSQPDNAQGWLMLGRSYKYLQQYPEAVEAFANAYRLLGDQAEVMLLYADALAYANNNNLAGKPAELVFKALALEPENVNGLWLGGMAKVQEGDIAAGIKMWRKLEALLPPESDARKETRSLIANIASQAPEVAADSEAQPAQQSQTVRIDVQVSLAPALQKLARPDHTVFIYAQALSGPKMPLAIVRKKVSDLPLTVSLDDSMAMMPAMKLSNFAKVKLLARISKSGNAVSQPGDLIGVVEQAALSDHTLNKIVINHEVK</sequence>
<dbReference type="InterPro" id="IPR011990">
    <property type="entry name" value="TPR-like_helical_dom_sf"/>
</dbReference>
<feature type="domain" description="Cytochrome c-type biogenesis protein H TPR" evidence="8">
    <location>
        <begin position="126"/>
        <end position="263"/>
    </location>
</feature>
<feature type="repeat" description="TPR" evidence="5">
    <location>
        <begin position="157"/>
        <end position="190"/>
    </location>
</feature>
<comment type="subcellular location">
    <subcellularLocation>
        <location evidence="1">Cell envelope</location>
    </subcellularLocation>
</comment>
<evidence type="ECO:0000256" key="2">
    <source>
        <dbReference type="ARBA" id="ARBA00022737"/>
    </source>
</evidence>
<keyword evidence="6" id="KW-0812">Transmembrane</keyword>
<keyword evidence="2" id="KW-0677">Repeat</keyword>